<protein>
    <recommendedName>
        <fullName evidence="1">4Fe-4S ferredoxin-type domain-containing protein</fullName>
    </recommendedName>
</protein>
<feature type="non-terminal residue" evidence="2">
    <location>
        <position position="1"/>
    </location>
</feature>
<dbReference type="EMBL" id="BDIP01011170">
    <property type="protein sequence ID" value="GCA65451.1"/>
    <property type="molecule type" value="Genomic_DNA"/>
</dbReference>
<dbReference type="AlphaFoldDB" id="A0A391NWI2"/>
<evidence type="ECO:0000313" key="2">
    <source>
        <dbReference type="EMBL" id="GCA65451.1"/>
    </source>
</evidence>
<dbReference type="PANTHER" id="PTHR32154">
    <property type="entry name" value="PYRUVATE-FLAVODOXIN OXIDOREDUCTASE-RELATED"/>
    <property type="match status" value="1"/>
</dbReference>
<accession>A0A391NWI2</accession>
<feature type="domain" description="4Fe-4S ferredoxin-type" evidence="1">
    <location>
        <begin position="82"/>
        <end position="114"/>
    </location>
</feature>
<dbReference type="PROSITE" id="PS00198">
    <property type="entry name" value="4FE4S_FER_1"/>
    <property type="match status" value="1"/>
</dbReference>
<comment type="caution">
    <text evidence="2">The sequence shown here is derived from an EMBL/GenBank/DDBJ whole genome shotgun (WGS) entry which is preliminary data.</text>
</comment>
<dbReference type="Pfam" id="PF12838">
    <property type="entry name" value="Fer4_7"/>
    <property type="match status" value="1"/>
</dbReference>
<feature type="non-terminal residue" evidence="2">
    <location>
        <position position="153"/>
    </location>
</feature>
<gene>
    <name evidence="2" type="ORF">KIPB_017149</name>
</gene>
<evidence type="ECO:0000313" key="3">
    <source>
        <dbReference type="Proteomes" id="UP000265618"/>
    </source>
</evidence>
<evidence type="ECO:0000259" key="1">
    <source>
        <dbReference type="PROSITE" id="PS51379"/>
    </source>
</evidence>
<keyword evidence="3" id="KW-1185">Reference proteome</keyword>
<proteinExistence type="predicted"/>
<dbReference type="PANTHER" id="PTHR32154:SF0">
    <property type="entry name" value="PYRUVATE-FLAVODOXIN OXIDOREDUCTASE-RELATED"/>
    <property type="match status" value="1"/>
</dbReference>
<dbReference type="OrthoDB" id="435719at2759"/>
<reference evidence="2 3" key="1">
    <citation type="journal article" date="2018" name="PLoS ONE">
        <title>The draft genome of Kipferlia bialata reveals reductive genome evolution in fornicate parasites.</title>
        <authorList>
            <person name="Tanifuji G."/>
            <person name="Takabayashi S."/>
            <person name="Kume K."/>
            <person name="Takagi M."/>
            <person name="Nakayama T."/>
            <person name="Kamikawa R."/>
            <person name="Inagaki Y."/>
            <person name="Hashimoto T."/>
        </authorList>
    </citation>
    <scope>NUCLEOTIDE SEQUENCE [LARGE SCALE GENOMIC DNA]</scope>
    <source>
        <strain evidence="2">NY0173</strain>
    </source>
</reference>
<dbReference type="InterPro" id="IPR017900">
    <property type="entry name" value="4Fe4S_Fe_S_CS"/>
</dbReference>
<dbReference type="InterPro" id="IPR050722">
    <property type="entry name" value="Pyruvate:ferred/Flavod_OxRd"/>
</dbReference>
<dbReference type="InterPro" id="IPR017896">
    <property type="entry name" value="4Fe4S_Fe-S-bd"/>
</dbReference>
<name>A0A391NWI2_9EUKA</name>
<dbReference type="Gene3D" id="3.30.70.20">
    <property type="match status" value="1"/>
</dbReference>
<organism evidence="2 3">
    <name type="scientific">Kipferlia bialata</name>
    <dbReference type="NCBI Taxonomy" id="797122"/>
    <lineage>
        <taxon>Eukaryota</taxon>
        <taxon>Metamonada</taxon>
        <taxon>Carpediemonas-like organisms</taxon>
        <taxon>Kipferlia</taxon>
    </lineage>
</organism>
<dbReference type="GO" id="GO:0006979">
    <property type="term" value="P:response to oxidative stress"/>
    <property type="evidence" value="ECO:0007669"/>
    <property type="project" value="TreeGrafter"/>
</dbReference>
<dbReference type="Proteomes" id="UP000265618">
    <property type="component" value="Unassembled WGS sequence"/>
</dbReference>
<sequence>VPMDGSAPTGVNAIAKRGVALNMPKWEASTCVQCNVCATACPHAVIRPFILTKAENDAKPESLVTLPNKNKDIKAAVGESFFAIQVSPHDCTGCSVCVNVCPTNKKGTLTMVPYVENEEQWEAQWNYLRALPNKGDLLVNDDIKLPKNLAFRQ</sequence>
<dbReference type="SUPFAM" id="SSF54862">
    <property type="entry name" value="4Fe-4S ferredoxins"/>
    <property type="match status" value="1"/>
</dbReference>
<dbReference type="PROSITE" id="PS51379">
    <property type="entry name" value="4FE4S_FER_2"/>
    <property type="match status" value="2"/>
</dbReference>
<feature type="domain" description="4Fe-4S ferredoxin-type" evidence="1">
    <location>
        <begin position="22"/>
        <end position="51"/>
    </location>
</feature>